<reference evidence="1" key="1">
    <citation type="submission" date="2023-07" db="EMBL/GenBank/DDBJ databases">
        <authorList>
            <consortium name="AG Swart"/>
            <person name="Singh M."/>
            <person name="Singh A."/>
            <person name="Seah K."/>
            <person name="Emmerich C."/>
        </authorList>
    </citation>
    <scope>NUCLEOTIDE SEQUENCE</scope>
    <source>
        <strain evidence="1">DP1</strain>
    </source>
</reference>
<evidence type="ECO:0000313" key="1">
    <source>
        <dbReference type="EMBL" id="CAI2372390.1"/>
    </source>
</evidence>
<dbReference type="Gene3D" id="2.120.10.30">
    <property type="entry name" value="TolB, C-terminal domain"/>
    <property type="match status" value="1"/>
</dbReference>
<name>A0AAD1UUV9_EUPCR</name>
<dbReference type="InterPro" id="IPR011042">
    <property type="entry name" value="6-blade_b-propeller_TolB-like"/>
</dbReference>
<dbReference type="SUPFAM" id="SSF63829">
    <property type="entry name" value="Calcium-dependent phosphotriesterase"/>
    <property type="match status" value="1"/>
</dbReference>
<sequence>MTLPSQIKRLISLELTMMAISGLLTKTTMSSNISGNKSVLSIVAGTFGASGYFDGNVVKSLLNKPSGLYIWKSSSHNKIRAQNTKPALSSAAGENTFACKFATKDNYTLCGDEIIASSRTNNDGLTSNQKETIPNDGIVNAKNVQMISNFQHETLYFTLPSQLTGTDVIGTTYVYVADTESHCIRRISLSSSHVDTVAGICGTSGFKDGPLDTNLFNSPELVSLNAEGNIFVFDDGNNYVRMMDLTGIVYTLYQGACDLAYNEYPPEIPFDLKLKTLICYKDWKKVYGKPDGHYYSSATT</sequence>
<gene>
    <name evidence="1" type="ORF">ECRASSUSDP1_LOCUS13720</name>
</gene>
<dbReference type="AlphaFoldDB" id="A0AAD1UUV9"/>
<accession>A0AAD1UUV9</accession>
<protein>
    <submittedName>
        <fullName evidence="1">Uncharacterized protein</fullName>
    </submittedName>
</protein>
<proteinExistence type="predicted"/>
<dbReference type="EMBL" id="CAMPGE010013676">
    <property type="protein sequence ID" value="CAI2372390.1"/>
    <property type="molecule type" value="Genomic_DNA"/>
</dbReference>
<dbReference type="PANTHER" id="PTHR46388:SF2">
    <property type="entry name" value="NHL REPEAT-CONTAINING PROTEIN 2"/>
    <property type="match status" value="1"/>
</dbReference>
<evidence type="ECO:0000313" key="2">
    <source>
        <dbReference type="Proteomes" id="UP001295684"/>
    </source>
</evidence>
<dbReference type="PANTHER" id="PTHR46388">
    <property type="entry name" value="NHL REPEAT-CONTAINING PROTEIN 2"/>
    <property type="match status" value="1"/>
</dbReference>
<comment type="caution">
    <text evidence="1">The sequence shown here is derived from an EMBL/GenBank/DDBJ whole genome shotgun (WGS) entry which is preliminary data.</text>
</comment>
<organism evidence="1 2">
    <name type="scientific">Euplotes crassus</name>
    <dbReference type="NCBI Taxonomy" id="5936"/>
    <lineage>
        <taxon>Eukaryota</taxon>
        <taxon>Sar</taxon>
        <taxon>Alveolata</taxon>
        <taxon>Ciliophora</taxon>
        <taxon>Intramacronucleata</taxon>
        <taxon>Spirotrichea</taxon>
        <taxon>Hypotrichia</taxon>
        <taxon>Euplotida</taxon>
        <taxon>Euplotidae</taxon>
        <taxon>Moneuplotes</taxon>
    </lineage>
</organism>
<dbReference type="Proteomes" id="UP001295684">
    <property type="component" value="Unassembled WGS sequence"/>
</dbReference>
<keyword evidence="2" id="KW-1185">Reference proteome</keyword>